<keyword evidence="6 8" id="KW-0472">Membrane</keyword>
<keyword evidence="7 8" id="KW-0998">Cell outer membrane</keyword>
<dbReference type="Gene3D" id="2.170.130.10">
    <property type="entry name" value="TonB-dependent receptor, plug domain"/>
    <property type="match status" value="1"/>
</dbReference>
<dbReference type="InterPro" id="IPR023996">
    <property type="entry name" value="TonB-dep_OMP_SusC/RagA"/>
</dbReference>
<evidence type="ECO:0000256" key="1">
    <source>
        <dbReference type="ARBA" id="ARBA00004571"/>
    </source>
</evidence>
<feature type="domain" description="TonB-dependent receptor-like beta-barrel" evidence="11">
    <location>
        <begin position="478"/>
        <end position="947"/>
    </location>
</feature>
<dbReference type="InterPro" id="IPR037066">
    <property type="entry name" value="Plug_dom_sf"/>
</dbReference>
<accession>A0AAP2GX15</accession>
<comment type="caution">
    <text evidence="13">The sequence shown here is derived from an EMBL/GenBank/DDBJ whole genome shotgun (WGS) entry which is preliminary data.</text>
</comment>
<dbReference type="InterPro" id="IPR008969">
    <property type="entry name" value="CarboxyPept-like_regulatory"/>
</dbReference>
<feature type="signal peptide" evidence="10">
    <location>
        <begin position="1"/>
        <end position="31"/>
    </location>
</feature>
<dbReference type="NCBIfam" id="TIGR04056">
    <property type="entry name" value="OMP_RagA_SusC"/>
    <property type="match status" value="1"/>
</dbReference>
<dbReference type="InterPro" id="IPR039426">
    <property type="entry name" value="TonB-dep_rcpt-like"/>
</dbReference>
<dbReference type="NCBIfam" id="TIGR04057">
    <property type="entry name" value="SusC_RagA_signa"/>
    <property type="match status" value="1"/>
</dbReference>
<evidence type="ECO:0000259" key="11">
    <source>
        <dbReference type="Pfam" id="PF00593"/>
    </source>
</evidence>
<dbReference type="PROSITE" id="PS52016">
    <property type="entry name" value="TONB_DEPENDENT_REC_3"/>
    <property type="match status" value="1"/>
</dbReference>
<evidence type="ECO:0000259" key="12">
    <source>
        <dbReference type="Pfam" id="PF07715"/>
    </source>
</evidence>
<reference evidence="13 14" key="1">
    <citation type="submission" date="2021-05" db="EMBL/GenBank/DDBJ databases">
        <title>A Polyphasic approach of four new species of the genus Ohtaekwangia: Ohtaekwangia histidinii sp. nov., Ohtaekwangia cretensis sp. nov., Ohtaekwangia indiensis sp. nov., Ohtaekwangia reichenbachii sp. nov. from diverse environment.</title>
        <authorList>
            <person name="Octaviana S."/>
        </authorList>
    </citation>
    <scope>NUCLEOTIDE SEQUENCE [LARGE SCALE GENOMIC DNA]</scope>
    <source>
        <strain evidence="13 14">PWU5</strain>
    </source>
</reference>
<comment type="similarity">
    <text evidence="8 9">Belongs to the TonB-dependent receptor family.</text>
</comment>
<feature type="domain" description="TonB-dependent receptor plug" evidence="12">
    <location>
        <begin position="125"/>
        <end position="231"/>
    </location>
</feature>
<evidence type="ECO:0000256" key="9">
    <source>
        <dbReference type="RuleBase" id="RU003357"/>
    </source>
</evidence>
<evidence type="ECO:0000313" key="13">
    <source>
        <dbReference type="EMBL" id="MBT1711987.1"/>
    </source>
</evidence>
<evidence type="ECO:0000256" key="10">
    <source>
        <dbReference type="SAM" id="SignalP"/>
    </source>
</evidence>
<keyword evidence="2 8" id="KW-0813">Transport</keyword>
<dbReference type="Pfam" id="PF07715">
    <property type="entry name" value="Plug"/>
    <property type="match status" value="1"/>
</dbReference>
<dbReference type="InterPro" id="IPR023997">
    <property type="entry name" value="TonB-dep_OMP_SusC/RagA_CS"/>
</dbReference>
<evidence type="ECO:0000256" key="7">
    <source>
        <dbReference type="ARBA" id="ARBA00023237"/>
    </source>
</evidence>
<keyword evidence="5 9" id="KW-0798">TonB box</keyword>
<dbReference type="Gene3D" id="2.60.40.1120">
    <property type="entry name" value="Carboxypeptidase-like, regulatory domain"/>
    <property type="match status" value="1"/>
</dbReference>
<organism evidence="13 14">
    <name type="scientific">Dawidia cretensis</name>
    <dbReference type="NCBI Taxonomy" id="2782350"/>
    <lineage>
        <taxon>Bacteria</taxon>
        <taxon>Pseudomonadati</taxon>
        <taxon>Bacteroidota</taxon>
        <taxon>Cytophagia</taxon>
        <taxon>Cytophagales</taxon>
        <taxon>Chryseotaleaceae</taxon>
        <taxon>Dawidia</taxon>
    </lineage>
</organism>
<evidence type="ECO:0000256" key="5">
    <source>
        <dbReference type="ARBA" id="ARBA00023077"/>
    </source>
</evidence>
<dbReference type="InterPro" id="IPR036942">
    <property type="entry name" value="Beta-barrel_TonB_sf"/>
</dbReference>
<keyword evidence="14" id="KW-1185">Reference proteome</keyword>
<dbReference type="Pfam" id="PF13715">
    <property type="entry name" value="CarbopepD_reg_2"/>
    <property type="match status" value="1"/>
</dbReference>
<dbReference type="InterPro" id="IPR000531">
    <property type="entry name" value="Beta-barrel_TonB"/>
</dbReference>
<protein>
    <submittedName>
        <fullName evidence="13">SusC/RagA family TonB-linked outer membrane protein</fullName>
    </submittedName>
</protein>
<sequence>MEITTIYRERTRWYFAAMFLVLLASGGWASAQSITVAGAVTDDLGETLPGVNIVVKGTTTGVTTESNGKYSITVDAASTLVYSFLGFMPTEEVINNRTVINVVLTPDIQTLNEIVVVGYGTQKRETITGSIASVKSADFNAGQINDPITLISGKVAGLAVSNSSRSDPNATADFSLRGPATVEGNSRPLIVIDGIPGGDLQTIAPGDIASIDVLKDGSAAAIYGSRATAGVILITTKKGVAGKPKLNYTGYVTTDLVAKKYDMLNAAEYRALGEEYGFAVDDAGADTDWFDEVTRTPISHSHNLSLSGGNDKTTYYASLNYRDMQGIDLVADREFINGTFRLTTKALNDKLDFSLMLVNSFENKTYANYGAIAQSLNMNPTFPVRNPDGTFYQRPDIQFGLQWNPVASTRQNYNSSKEKKFLSTLNAAYHLTSDLTAAVSYSMIRNDALSGSYASREDFFQMRDGVGGLASRAQANMSSNVLETTLNYSRNIGNHNIDVVGGYSYQNIFNEGFSGGNNNFSTDAFRYYNLGAGTALNNLTPNFNRSGVFLSSYGDERSLVAYFGRVIYDFQEKYLASVSVRREGASVLGHDNKWGTFFGVSGGWVISKESFLEGSTLFTNLKLRAGYGVTGNQESLSPYQSLATISPFGGGLQNGYYNGNWIQPYGPSINANPDLKWETKKEFNAGIDFAFFESGWLSGSLDYYNRRIEDLVGNYTAQVPSEVNPTIFANAGEMVNEGFELALNAQVARNNNFHWNVILTGAYNRNEIKSVSSDQFFGTAHDITRVTEGNTIQRLAPGQPVAVFYGREFAGLTEDGQWLFRNKAGDAVPAADITIDDFTYLGNSIPKYSLGLTNTFNIGKFDASILLRGAFGFKAVNAKRMFHENLTYYARNNFFTSVTDDRVMDAPTFSSYYLENGAYMKVDNITVGYTLPMANSNYVQSIRFYVTGANLLTVTGFSGTDPELGVNYYAADPNAETSDGPGVESNYSYYPNTRSLTAGISLSF</sequence>
<dbReference type="InterPro" id="IPR012910">
    <property type="entry name" value="Plug_dom"/>
</dbReference>
<dbReference type="SUPFAM" id="SSF56935">
    <property type="entry name" value="Porins"/>
    <property type="match status" value="1"/>
</dbReference>
<name>A0AAP2GX15_9BACT</name>
<dbReference type="Gene3D" id="2.40.170.20">
    <property type="entry name" value="TonB-dependent receptor, beta-barrel domain"/>
    <property type="match status" value="1"/>
</dbReference>
<evidence type="ECO:0000256" key="2">
    <source>
        <dbReference type="ARBA" id="ARBA00022448"/>
    </source>
</evidence>
<dbReference type="SUPFAM" id="SSF49464">
    <property type="entry name" value="Carboxypeptidase regulatory domain-like"/>
    <property type="match status" value="1"/>
</dbReference>
<dbReference type="EMBL" id="JAHESE010000046">
    <property type="protein sequence ID" value="MBT1711987.1"/>
    <property type="molecule type" value="Genomic_DNA"/>
</dbReference>
<dbReference type="Proteomes" id="UP001319080">
    <property type="component" value="Unassembled WGS sequence"/>
</dbReference>
<comment type="subcellular location">
    <subcellularLocation>
        <location evidence="1 8">Cell outer membrane</location>
        <topology evidence="1 8">Multi-pass membrane protein</topology>
    </subcellularLocation>
</comment>
<keyword evidence="10" id="KW-0732">Signal</keyword>
<keyword evidence="4 8" id="KW-0812">Transmembrane</keyword>
<evidence type="ECO:0000256" key="6">
    <source>
        <dbReference type="ARBA" id="ARBA00023136"/>
    </source>
</evidence>
<evidence type="ECO:0000313" key="14">
    <source>
        <dbReference type="Proteomes" id="UP001319080"/>
    </source>
</evidence>
<dbReference type="RefSeq" id="WP_254087554.1">
    <property type="nucleotide sequence ID" value="NZ_JAHESE010000046.1"/>
</dbReference>
<feature type="chain" id="PRO_5042818765" evidence="10">
    <location>
        <begin position="32"/>
        <end position="1004"/>
    </location>
</feature>
<keyword evidence="3 8" id="KW-1134">Transmembrane beta strand</keyword>
<evidence type="ECO:0000256" key="3">
    <source>
        <dbReference type="ARBA" id="ARBA00022452"/>
    </source>
</evidence>
<gene>
    <name evidence="13" type="ORF">KK062_27340</name>
</gene>
<evidence type="ECO:0000256" key="4">
    <source>
        <dbReference type="ARBA" id="ARBA00022692"/>
    </source>
</evidence>
<evidence type="ECO:0000256" key="8">
    <source>
        <dbReference type="PROSITE-ProRule" id="PRU01360"/>
    </source>
</evidence>
<dbReference type="GO" id="GO:0009279">
    <property type="term" value="C:cell outer membrane"/>
    <property type="evidence" value="ECO:0007669"/>
    <property type="project" value="UniProtKB-SubCell"/>
</dbReference>
<dbReference type="AlphaFoldDB" id="A0AAP2GX15"/>
<dbReference type="Pfam" id="PF00593">
    <property type="entry name" value="TonB_dep_Rec_b-barrel"/>
    <property type="match status" value="1"/>
</dbReference>
<proteinExistence type="inferred from homology"/>